<keyword evidence="14" id="KW-0560">Oxidoreductase</keyword>
<feature type="transmembrane region" description="Helical" evidence="13">
    <location>
        <begin position="6"/>
        <end position="22"/>
    </location>
</feature>
<dbReference type="EC" id="7.1.1.-" evidence="13"/>
<dbReference type="Pfam" id="PF00499">
    <property type="entry name" value="Oxidored_q3"/>
    <property type="match status" value="1"/>
</dbReference>
<keyword evidence="9 13" id="KW-0520">NAD</keyword>
<dbReference type="EMBL" id="CP061275">
    <property type="protein sequence ID" value="QNS01890.1"/>
    <property type="molecule type" value="Genomic_DNA"/>
</dbReference>
<dbReference type="PANTHER" id="PTHR33269:SF17">
    <property type="entry name" value="NADH-UBIQUINONE OXIDOREDUCTASE CHAIN 6"/>
    <property type="match status" value="1"/>
</dbReference>
<evidence type="ECO:0000256" key="11">
    <source>
        <dbReference type="ARBA" id="ARBA00025811"/>
    </source>
</evidence>
<dbReference type="GO" id="GO:0048038">
    <property type="term" value="F:quinone binding"/>
    <property type="evidence" value="ECO:0007669"/>
    <property type="project" value="UniProtKB-UniRule"/>
</dbReference>
<evidence type="ECO:0000256" key="13">
    <source>
        <dbReference type="RuleBase" id="RU004429"/>
    </source>
</evidence>
<evidence type="ECO:0000256" key="10">
    <source>
        <dbReference type="ARBA" id="ARBA00023136"/>
    </source>
</evidence>
<dbReference type="InterPro" id="IPR001457">
    <property type="entry name" value="NADH_UbQ/plastoQ_OxRdtase_su6"/>
</dbReference>
<evidence type="ECO:0000313" key="15">
    <source>
        <dbReference type="Proteomes" id="UP000516346"/>
    </source>
</evidence>
<evidence type="ECO:0000256" key="5">
    <source>
        <dbReference type="ARBA" id="ARBA00022692"/>
    </source>
</evidence>
<keyword evidence="4 13" id="KW-1003">Cell membrane</keyword>
<keyword evidence="10 13" id="KW-0472">Membrane</keyword>
<gene>
    <name evidence="14" type="primary">nuoJ</name>
    <name evidence="14" type="ORF">ICW73_00145</name>
</gene>
<protein>
    <recommendedName>
        <fullName evidence="3 13">NADH-quinone oxidoreductase subunit J</fullName>
        <ecNumber evidence="13">7.1.1.-</ecNumber>
    </recommendedName>
</protein>
<evidence type="ECO:0000256" key="6">
    <source>
        <dbReference type="ARBA" id="ARBA00022719"/>
    </source>
</evidence>
<evidence type="ECO:0000256" key="8">
    <source>
        <dbReference type="ARBA" id="ARBA00022989"/>
    </source>
</evidence>
<comment type="function">
    <text evidence="13">NDH-1 shuttles electrons from NADH, via FMN and iron-sulfur (Fe-S) centers, to quinones in the respiratory chain. Couples the redox reaction to proton translocation (for every two electrons transferred, four hydrogen ions are translocated across the cytoplasmic membrane), and thus conserves the redox energy in a proton gradient.</text>
</comment>
<dbReference type="Gene3D" id="1.20.120.1200">
    <property type="entry name" value="NADH-ubiquinone/plastoquinone oxidoreductase chain 6, subunit NuoJ"/>
    <property type="match status" value="1"/>
</dbReference>
<feature type="transmembrane region" description="Helical" evidence="13">
    <location>
        <begin position="29"/>
        <end position="50"/>
    </location>
</feature>
<evidence type="ECO:0000256" key="7">
    <source>
        <dbReference type="ARBA" id="ARBA00022967"/>
    </source>
</evidence>
<evidence type="ECO:0000256" key="2">
    <source>
        <dbReference type="ARBA" id="ARBA00005698"/>
    </source>
</evidence>
<organism evidence="14 15">
    <name type="scientific">Buchnera aphidicola</name>
    <name type="common">Pentalonia nigronervosa</name>
    <dbReference type="NCBI Taxonomy" id="1309793"/>
    <lineage>
        <taxon>Bacteria</taxon>
        <taxon>Pseudomonadati</taxon>
        <taxon>Pseudomonadota</taxon>
        <taxon>Gammaproteobacteria</taxon>
        <taxon>Enterobacterales</taxon>
        <taxon>Erwiniaceae</taxon>
        <taxon>Buchnera</taxon>
    </lineage>
</organism>
<dbReference type="GO" id="GO:0005886">
    <property type="term" value="C:plasma membrane"/>
    <property type="evidence" value="ECO:0007669"/>
    <property type="project" value="UniProtKB-SubCell"/>
</dbReference>
<sequence length="165" mass="18576">MEILFYIFSFVAIISTIFVIFQRNAVYSLLYLIVSLLSISGIFFSFGAFFAGAIEVIIYAGAILVLFIFVIMTLNLSDKYYIQEKKCLKPVFWIGPGILSLILFMSMMYVLFFLNQTNIVGVLINSNDVGMCLFGPYVLLVELASMVLLSALVIIFHVGTKKRLC</sequence>
<name>A0A7H1AZI5_9GAMM</name>
<accession>A0A7H1AZI5</accession>
<feature type="transmembrane region" description="Helical" evidence="13">
    <location>
        <begin position="134"/>
        <end position="158"/>
    </location>
</feature>
<keyword evidence="6 13" id="KW-0874">Quinone</keyword>
<dbReference type="NCBIfam" id="NF005162">
    <property type="entry name" value="PRK06638.1-1"/>
    <property type="match status" value="1"/>
</dbReference>
<keyword evidence="5 13" id="KW-0812">Transmembrane</keyword>
<proteinExistence type="inferred from homology"/>
<evidence type="ECO:0000256" key="1">
    <source>
        <dbReference type="ARBA" id="ARBA00004651"/>
    </source>
</evidence>
<feature type="transmembrane region" description="Helical" evidence="13">
    <location>
        <begin position="56"/>
        <end position="78"/>
    </location>
</feature>
<dbReference type="GO" id="GO:0016491">
    <property type="term" value="F:oxidoreductase activity"/>
    <property type="evidence" value="ECO:0007669"/>
    <property type="project" value="UniProtKB-KW"/>
</dbReference>
<evidence type="ECO:0000313" key="14">
    <source>
        <dbReference type="EMBL" id="QNS01890.1"/>
    </source>
</evidence>
<evidence type="ECO:0000256" key="4">
    <source>
        <dbReference type="ARBA" id="ARBA00022475"/>
    </source>
</evidence>
<comment type="subcellular location">
    <subcellularLocation>
        <location evidence="1 13">Cell membrane</location>
        <topology evidence="1 13">Multi-pass membrane protein</topology>
    </subcellularLocation>
</comment>
<keyword evidence="7" id="KW-1278">Translocase</keyword>
<keyword evidence="8 13" id="KW-1133">Transmembrane helix</keyword>
<evidence type="ECO:0000256" key="12">
    <source>
        <dbReference type="ARBA" id="ARBA00047712"/>
    </source>
</evidence>
<comment type="subunit">
    <text evidence="11">Composed of 13 different subunits. Subunits NuoA, H, J, K, L, M, N constitute the membrane sector of the complex.</text>
</comment>
<reference evidence="14 15" key="1">
    <citation type="submission" date="2020-09" db="EMBL/GenBank/DDBJ databases">
        <title>Genome sequence of the banana aphid, Pentalonia nigronervosa Coquerel (Hemiptera: Aphididae) and its symbionts.</title>
        <authorList>
            <person name="Mathers T.C."/>
            <person name="Mugford S.T."/>
            <person name="Hogenhout S.A."/>
            <person name="Tripathi L."/>
        </authorList>
    </citation>
    <scope>NUCLEOTIDE SEQUENCE [LARGE SCALE GENOMIC DNA]</scope>
    <source>
        <strain evidence="14">Ba4</strain>
    </source>
</reference>
<dbReference type="InterPro" id="IPR042106">
    <property type="entry name" value="Nuo/plastoQ_OxRdtase_6_NuoJ"/>
</dbReference>
<feature type="transmembrane region" description="Helical" evidence="13">
    <location>
        <begin position="90"/>
        <end position="114"/>
    </location>
</feature>
<dbReference type="AlphaFoldDB" id="A0A7H1AZI5"/>
<evidence type="ECO:0000256" key="3">
    <source>
        <dbReference type="ARBA" id="ARBA00019907"/>
    </source>
</evidence>
<comment type="catalytic activity">
    <reaction evidence="12 13">
        <text>a quinone + NADH + 5 H(+)(in) = a quinol + NAD(+) + 4 H(+)(out)</text>
        <dbReference type="Rhea" id="RHEA:57888"/>
        <dbReference type="ChEBI" id="CHEBI:15378"/>
        <dbReference type="ChEBI" id="CHEBI:24646"/>
        <dbReference type="ChEBI" id="CHEBI:57540"/>
        <dbReference type="ChEBI" id="CHEBI:57945"/>
        <dbReference type="ChEBI" id="CHEBI:132124"/>
    </reaction>
</comment>
<comment type="similarity">
    <text evidence="2 13">Belongs to the complex I subunit 6 family.</text>
</comment>
<dbReference type="FunFam" id="1.20.120.1200:FF:000001">
    <property type="entry name" value="NADH-quinone oxidoreductase subunit J"/>
    <property type="match status" value="1"/>
</dbReference>
<dbReference type="Proteomes" id="UP000516346">
    <property type="component" value="Chromosome"/>
</dbReference>
<evidence type="ECO:0000256" key="9">
    <source>
        <dbReference type="ARBA" id="ARBA00023027"/>
    </source>
</evidence>
<dbReference type="PANTHER" id="PTHR33269">
    <property type="entry name" value="NADH-UBIQUINONE OXIDOREDUCTASE CHAIN 6"/>
    <property type="match status" value="1"/>
</dbReference>
<dbReference type="GO" id="GO:0008137">
    <property type="term" value="F:NADH dehydrogenase (ubiquinone) activity"/>
    <property type="evidence" value="ECO:0007669"/>
    <property type="project" value="UniProtKB-UniRule"/>
</dbReference>